<evidence type="ECO:0000313" key="2">
    <source>
        <dbReference type="Proteomes" id="UP001345219"/>
    </source>
</evidence>
<keyword evidence="2" id="KW-1185">Reference proteome</keyword>
<sequence>MVKNLDTTWDTIDAAVAKDGSASYFIPIQKFLFRFLCKSIVGADPTTSSEIFDSGHIMLDKWLAFMVLPVTYIGT</sequence>
<protein>
    <submittedName>
        <fullName evidence="1">Uncharacterized protein</fullName>
    </submittedName>
</protein>
<comment type="caution">
    <text evidence="1">The sequence shown here is derived from an EMBL/GenBank/DDBJ whole genome shotgun (WGS) entry which is preliminary data.</text>
</comment>
<accession>A0AAN7GPI2</accession>
<proteinExistence type="predicted"/>
<gene>
    <name evidence="1" type="ORF">SAY87_001418</name>
</gene>
<evidence type="ECO:0000313" key="1">
    <source>
        <dbReference type="EMBL" id="KAK4743417.1"/>
    </source>
</evidence>
<dbReference type="AlphaFoldDB" id="A0AAN7GPI2"/>
<name>A0AAN7GPI2_9MYRT</name>
<dbReference type="Proteomes" id="UP001345219">
    <property type="component" value="Chromosome 1"/>
</dbReference>
<reference evidence="1 2" key="1">
    <citation type="journal article" date="2023" name="Hortic Res">
        <title>Pangenome of water caltrop reveals structural variations and asymmetric subgenome divergence after allopolyploidization.</title>
        <authorList>
            <person name="Zhang X."/>
            <person name="Chen Y."/>
            <person name="Wang L."/>
            <person name="Yuan Y."/>
            <person name="Fang M."/>
            <person name="Shi L."/>
            <person name="Lu R."/>
            <person name="Comes H.P."/>
            <person name="Ma Y."/>
            <person name="Chen Y."/>
            <person name="Huang G."/>
            <person name="Zhou Y."/>
            <person name="Zheng Z."/>
            <person name="Qiu Y."/>
        </authorList>
    </citation>
    <scope>NUCLEOTIDE SEQUENCE [LARGE SCALE GENOMIC DNA]</scope>
    <source>
        <tissue evidence="1">Roots</tissue>
    </source>
</reference>
<organism evidence="1 2">
    <name type="scientific">Trapa incisa</name>
    <dbReference type="NCBI Taxonomy" id="236973"/>
    <lineage>
        <taxon>Eukaryota</taxon>
        <taxon>Viridiplantae</taxon>
        <taxon>Streptophyta</taxon>
        <taxon>Embryophyta</taxon>
        <taxon>Tracheophyta</taxon>
        <taxon>Spermatophyta</taxon>
        <taxon>Magnoliopsida</taxon>
        <taxon>eudicotyledons</taxon>
        <taxon>Gunneridae</taxon>
        <taxon>Pentapetalae</taxon>
        <taxon>rosids</taxon>
        <taxon>malvids</taxon>
        <taxon>Myrtales</taxon>
        <taxon>Lythraceae</taxon>
        <taxon>Trapa</taxon>
    </lineage>
</organism>
<dbReference type="EMBL" id="JAXIOK010000023">
    <property type="protein sequence ID" value="KAK4743417.1"/>
    <property type="molecule type" value="Genomic_DNA"/>
</dbReference>